<dbReference type="EMBL" id="CVVU01000254">
    <property type="protein sequence ID" value="CRP92140.1"/>
    <property type="molecule type" value="Genomic_DNA"/>
</dbReference>
<comment type="caution">
    <text evidence="4">The sequence shown here is derived from an EMBL/GenBank/DDBJ whole genome shotgun (WGS) entry which is preliminary data.</text>
</comment>
<dbReference type="InterPro" id="IPR036641">
    <property type="entry name" value="HPT_dom_sf"/>
</dbReference>
<name>A0A0C7CWY1_PSEAI</name>
<dbReference type="Proteomes" id="UP000045039">
    <property type="component" value="Unassembled WGS sequence"/>
</dbReference>
<dbReference type="SMR" id="A0A0C7CWY1"/>
<dbReference type="Proteomes" id="UP000644192">
    <property type="component" value="Unassembled WGS sequence"/>
</dbReference>
<dbReference type="AlphaFoldDB" id="A0A0C7CWY1"/>
<dbReference type="OMA" id="RLRHMYQ"/>
<dbReference type="InterPro" id="IPR058661">
    <property type="entry name" value="FimL_2nd"/>
</dbReference>
<reference evidence="5 8" key="5">
    <citation type="submission" date="2019-01" db="EMBL/GenBank/DDBJ databases">
        <title>The Pseudomonas aeruginosa pan-genome provides new insights on its population structure, horizontal gene transfer and pathogenicity.</title>
        <authorList>
            <person name="Freschi L."/>
            <person name="Vincent A.T."/>
            <person name="Jeukens J."/>
            <person name="Emond-Rheault J.-G."/>
            <person name="Kukavica-Ibrulj I."/>
            <person name="Dupont M.-J."/>
            <person name="Charette S.J."/>
            <person name="Boyle B."/>
            <person name="Levesque R.C."/>
        </authorList>
    </citation>
    <scope>NUCLEOTIDE SEQUENCE [LARGE SCALE GENOMIC DNA]</scope>
    <source>
        <strain evidence="5 8">PA-W36</strain>
    </source>
</reference>
<reference evidence="2" key="1">
    <citation type="submission" date="2015-06" db="EMBL/GenBank/DDBJ databases">
        <authorList>
            <person name="Radhakrishnan R."/>
            <person name="Underwood A."/>
            <person name="Al-Shahib A."/>
        </authorList>
    </citation>
    <scope>NUCLEOTIDE SEQUENCE</scope>
    <source>
        <strain evidence="2">P19_London_7_VIM_2_05_10</strain>
    </source>
</reference>
<dbReference type="GO" id="GO:0000160">
    <property type="term" value="P:phosphorelay signal transduction system"/>
    <property type="evidence" value="ECO:0007669"/>
    <property type="project" value="InterPro"/>
</dbReference>
<dbReference type="EMBL" id="NSNE01000002">
    <property type="protein sequence ID" value="RPM21796.1"/>
    <property type="molecule type" value="Genomic_DNA"/>
</dbReference>
<reference evidence="5 8" key="4">
    <citation type="submission" date="2017-08" db="EMBL/GenBank/DDBJ databases">
        <authorList>
            <person name="Feschi L."/>
            <person name="Jeukens J."/>
            <person name="Emond-Rheault J.-G."/>
            <person name="Kukavica-Ibrulj I."/>
            <person name="Boyle B."/>
            <person name="Levesque R.C."/>
        </authorList>
    </citation>
    <scope>NUCLEOTIDE SEQUENCE [LARGE SCALE GENOMIC DNA]</scope>
    <source>
        <strain evidence="5 8">PA-W36</strain>
    </source>
</reference>
<dbReference type="Pfam" id="PF26379">
    <property type="entry name" value="FimL_2nd"/>
    <property type="match status" value="1"/>
</dbReference>
<evidence type="ECO:0000259" key="1">
    <source>
        <dbReference type="Pfam" id="PF26379"/>
    </source>
</evidence>
<evidence type="ECO:0000313" key="5">
    <source>
        <dbReference type="EMBL" id="RPM21796.1"/>
    </source>
</evidence>
<sequence>MVTGATSLSLVRDELFATMEQAEQGLEQFIAERQNGSLLQHAVECLQQIRGTLNLIELAGAELLAQEALQLATDIPTGVSEERDGQLAALGNALYVLRRYLENVEANRQEIPELLLPAINEVRCAAGQPALPESFFFSARLDIPRPPSTAIDHLPSEAELGEESRRMRHMYQIGLLGLIREQNLYPSLKLMGRALARLDSLHGGVARSRLCWIGAAAIESIVDGQLLPRKSRKQLFSRIDRELKQLLIGPAYEAPRHLLKELLYLVALSDGQGPRSREVRELHGLAPLPFTDHLLEEESQRLSGPGQSVMRSLSTAIREELAGVKDMLDLIERGVAQPDSLTNLHAQLGKLSKTLGMVGLNSAGTALQTQLPTVAAWAASGVADSPPALLRLADAVLYVESMVGNLERGERRIIRPTPAEPGQEADAFAVHQLAEARIVVIEEAKAGLALAKRAITAYLESNGDKLNLANVPASLQAVRGGLWFLGQERAALLVGGCADYIQQRMIETAQMPSEQMLETLADALTSLEYYLEGGAVLRPQGQPDVLDLASASVKALGLPVAA</sequence>
<dbReference type="SUPFAM" id="SSF47226">
    <property type="entry name" value="Histidine-containing phosphotransfer domain, HPT domain"/>
    <property type="match status" value="1"/>
</dbReference>
<evidence type="ECO:0000313" key="4">
    <source>
        <dbReference type="EMBL" id="OTI57644.1"/>
    </source>
</evidence>
<evidence type="ECO:0000313" key="3">
    <source>
        <dbReference type="EMBL" id="MZZ14477.1"/>
    </source>
</evidence>
<reference evidence="6" key="2">
    <citation type="submission" date="2015-06" db="EMBL/GenBank/DDBJ databases">
        <authorList>
            <person name="Radhakrishnan Rajesh"/>
            <person name="Underwood Anthony"/>
            <person name="Al-Shahib Ali"/>
        </authorList>
    </citation>
    <scope>NUCLEOTIDE SEQUENCE [LARGE SCALE GENOMIC DNA]</scope>
    <source>
        <strain evidence="6">P19_London_7_VIM_2_05_10</strain>
    </source>
</reference>
<dbReference type="RefSeq" id="WP_003098159.1">
    <property type="nucleotide sequence ID" value="NZ_AP014839.1"/>
</dbReference>
<evidence type="ECO:0000313" key="8">
    <source>
        <dbReference type="Proteomes" id="UP000284767"/>
    </source>
</evidence>
<accession>A0A1S1BZV3</accession>
<evidence type="ECO:0000313" key="2">
    <source>
        <dbReference type="EMBL" id="CRP92140.1"/>
    </source>
</evidence>
<evidence type="ECO:0000313" key="6">
    <source>
        <dbReference type="Proteomes" id="UP000045039"/>
    </source>
</evidence>
<dbReference type="EMBL" id="NFFZ01000016">
    <property type="protein sequence ID" value="OTI57644.1"/>
    <property type="molecule type" value="Genomic_DNA"/>
</dbReference>
<feature type="domain" description="Scaffold protein FimL second" evidence="1">
    <location>
        <begin position="157"/>
        <end position="294"/>
    </location>
</feature>
<reference evidence="3" key="6">
    <citation type="submission" date="2020-01" db="EMBL/GenBank/DDBJ databases">
        <title>Bacteria Cultured from War Wounds Associated with the Conflict in Eastern Ukraine.</title>
        <authorList>
            <person name="Snesrud E."/>
            <person name="Galac M.R."/>
            <person name="Mc Gann P."/>
            <person name="Valentine K."/>
            <person name="Viacheslav K."/>
        </authorList>
    </citation>
    <scope>NUCLEOTIDE SEQUENCE</scope>
    <source>
        <strain evidence="3">VNMU148</strain>
    </source>
</reference>
<proteinExistence type="predicted"/>
<gene>
    <name evidence="4" type="ORF">CAZ10_25815</name>
    <name evidence="3" type="ORF">GUL26_19680</name>
    <name evidence="5" type="ORF">IPC1295_05920</name>
    <name evidence="2" type="ORF">PAERUG_P19_London_7_VIM_2_05_10_06016</name>
</gene>
<reference evidence="4 7" key="3">
    <citation type="submission" date="2017-05" db="EMBL/GenBank/DDBJ databases">
        <authorList>
            <person name="Song R."/>
            <person name="Chenine A.L."/>
            <person name="Ruprecht R.M."/>
        </authorList>
    </citation>
    <scope>NUCLEOTIDE SEQUENCE [LARGE SCALE GENOMIC DNA]</scope>
    <source>
        <strain evidence="4 7">S567_C10_BS</strain>
    </source>
</reference>
<dbReference type="Proteomes" id="UP000194857">
    <property type="component" value="Unassembled WGS sequence"/>
</dbReference>
<organism evidence="4 7">
    <name type="scientific">Pseudomonas aeruginosa</name>
    <dbReference type="NCBI Taxonomy" id="287"/>
    <lineage>
        <taxon>Bacteria</taxon>
        <taxon>Pseudomonadati</taxon>
        <taxon>Pseudomonadota</taxon>
        <taxon>Gammaproteobacteria</taxon>
        <taxon>Pseudomonadales</taxon>
        <taxon>Pseudomonadaceae</taxon>
        <taxon>Pseudomonas</taxon>
    </lineage>
</organism>
<dbReference type="EMBL" id="WXZT01000014">
    <property type="protein sequence ID" value="MZZ14477.1"/>
    <property type="molecule type" value="Genomic_DNA"/>
</dbReference>
<accession>A0A0C7CWY1</accession>
<dbReference type="Proteomes" id="UP000284767">
    <property type="component" value="Unassembled WGS sequence"/>
</dbReference>
<evidence type="ECO:0000313" key="7">
    <source>
        <dbReference type="Proteomes" id="UP000194857"/>
    </source>
</evidence>
<protein>
    <submittedName>
        <fullName evidence="4">Ferrous iron transporter B</fullName>
    </submittedName>
</protein>